<feature type="region of interest" description="Disordered" evidence="5">
    <location>
        <begin position="916"/>
        <end position="977"/>
    </location>
</feature>
<reference evidence="7" key="1">
    <citation type="submission" date="2020-05" db="EMBL/GenBank/DDBJ databases">
        <title>Phylogenomic resolution of chytrid fungi.</title>
        <authorList>
            <person name="Stajich J.E."/>
            <person name="Amses K."/>
            <person name="Simmons R."/>
            <person name="Seto K."/>
            <person name="Myers J."/>
            <person name="Bonds A."/>
            <person name="Quandt C.A."/>
            <person name="Barry K."/>
            <person name="Liu P."/>
            <person name="Grigoriev I."/>
            <person name="Longcore J.E."/>
            <person name="James T.Y."/>
        </authorList>
    </citation>
    <scope>NUCLEOTIDE SEQUENCE</scope>
    <source>
        <strain evidence="7">JEL0513</strain>
    </source>
</reference>
<dbReference type="InterPro" id="IPR044998">
    <property type="entry name" value="Timeless"/>
</dbReference>
<dbReference type="Pfam" id="PF04821">
    <property type="entry name" value="TIMELESS"/>
    <property type="match status" value="1"/>
</dbReference>
<feature type="domain" description="Timeless N-terminal" evidence="6">
    <location>
        <begin position="43"/>
        <end position="337"/>
    </location>
</feature>
<accession>A0AAD5T291</accession>
<feature type="compositionally biased region" description="Acidic residues" evidence="5">
    <location>
        <begin position="962"/>
        <end position="973"/>
    </location>
</feature>
<feature type="region of interest" description="Disordered" evidence="5">
    <location>
        <begin position="990"/>
        <end position="1111"/>
    </location>
</feature>
<evidence type="ECO:0000256" key="1">
    <source>
        <dbReference type="ARBA" id="ARBA00004123"/>
    </source>
</evidence>
<evidence type="ECO:0000259" key="6">
    <source>
        <dbReference type="Pfam" id="PF04821"/>
    </source>
</evidence>
<dbReference type="GO" id="GO:0043111">
    <property type="term" value="P:replication fork arrest"/>
    <property type="evidence" value="ECO:0007669"/>
    <property type="project" value="TreeGrafter"/>
</dbReference>
<sequence>MNDFDVYFETQRLAQQDNDRNRLLNICSALGGMEELEDGSIAYVAGDEVIECLGDIKKLLRAEAEAALATTETPADLGVSAALGEWRIVGRDLLPLLRHANLRPITSNANTIATKKTQSADARRAMLIVELLVPLTWATADDEPRAAAAYSPAHHALLRHKDDFLDPAFFSQIMLLLLTRIAVPFRYIPFLLHIPLLRLIVRHPCSDRSPRDNARIRLIITLFRNLLAIRDSVSGSSDSYHTSSLQEKLLVCLHEASVTNLILTFAAQMDEKEFSVYNTLILEIVYLIFLDRTVSSILVDTQVQQAEKLIDLVNKEIKIKAARPLSSRHSRFGGTLALNLGNGKQANLFHTNTALHSVQTALDMGKTTGRAKQKGQKEAGTKTVIRDKQAQQVLREIADSFLENSFNALISSVKDDFDKEREHIQEGDYYRFLAVVSFFLEYQMEILKTFSDEQDREKFDFDTVADFISSRSIMFVVKRMQIYLEEKKWDELQICLQCLKNMLITLNAMASSGNEEYMDASHNIQNNLYYEAHVLDLVVQLCKGFKDQNFSYLKNLVETVHIFVKMLEKFSKSKAFMVVKRKKRQQRQKKNTSAEGDLIAEEVYVVVEEPEEDVYEIKRICVEHEFRFEKIENDFAFENVVSTYCELLKRYRDLEPKYLHYATTMLHRIFIKVKMEPMLYKLSTLELFNRIISDEMLMEPSKEYKELKDFIRYVVKKFVAKAKDYPLLFVEILFSKTRGDCRRIQYGADEDFDFNNSSLSKHSKDQEEEENELPRELEIQRDLTWNQKVGVIVSLLVHDSLIGLLDWLETTLTSVAVRRASDEEDPDAEIQNFDLTASAASNMDVTIALKRNNRFHLLLELMQLTKVIEGDSDIRWILEKSRSADDIISDCKFIRFYIEEPLDSNGKPLEKMIRMKAKKRVKKPKISDEEDEENNSNDEGKKPKKKKAEKPSPIYLSAQFVEDSDNDDDEAFFEAERRQRLKSEAAAIALESATSSTSTKNQKKSKLTTPKSVFSSKSKLNVLQEKNGMSKNTIESDLEGEITAPKQEVDGDSDSDVQASLDSQASSAHENRQIDKKRPAILNDSDSEDRDVGKSRRKSARSVAGRITNFGLSSSKREDLKAIMEIVNSPTTIGEVKTASCARKNTIFDSDSE</sequence>
<feature type="compositionally biased region" description="Basic and acidic residues" evidence="5">
    <location>
        <begin position="1069"/>
        <end position="1078"/>
    </location>
</feature>
<comment type="subcellular location">
    <subcellularLocation>
        <location evidence="1">Nucleus</location>
    </subcellularLocation>
</comment>
<name>A0AAD5T291_9FUNG</name>
<evidence type="ECO:0000256" key="3">
    <source>
        <dbReference type="ARBA" id="ARBA00023242"/>
    </source>
</evidence>
<dbReference type="GO" id="GO:0031298">
    <property type="term" value="C:replication fork protection complex"/>
    <property type="evidence" value="ECO:0007669"/>
    <property type="project" value="TreeGrafter"/>
</dbReference>
<evidence type="ECO:0000256" key="5">
    <source>
        <dbReference type="SAM" id="MobiDB-lite"/>
    </source>
</evidence>
<keyword evidence="4" id="KW-0131">Cell cycle</keyword>
<comment type="caution">
    <text evidence="7">The sequence shown here is derived from an EMBL/GenBank/DDBJ whole genome shotgun (WGS) entry which is preliminary data.</text>
</comment>
<evidence type="ECO:0000313" key="7">
    <source>
        <dbReference type="EMBL" id="KAJ3124613.1"/>
    </source>
</evidence>
<gene>
    <name evidence="7" type="primary">TOF1</name>
    <name evidence="7" type="ORF">HK100_011180</name>
</gene>
<keyword evidence="3" id="KW-0539">Nucleus</keyword>
<dbReference type="PANTHER" id="PTHR22940">
    <property type="entry name" value="TIMEOUT/TIMELESS-2"/>
    <property type="match status" value="1"/>
</dbReference>
<dbReference type="PANTHER" id="PTHR22940:SF4">
    <property type="entry name" value="PROTEIN TIMELESS HOMOLOG"/>
    <property type="match status" value="1"/>
</dbReference>
<dbReference type="InterPro" id="IPR006906">
    <property type="entry name" value="Timeless_N"/>
</dbReference>
<feature type="compositionally biased region" description="Polar residues" evidence="5">
    <location>
        <begin position="1056"/>
        <end position="1068"/>
    </location>
</feature>
<feature type="compositionally biased region" description="Polar residues" evidence="5">
    <location>
        <begin position="1010"/>
        <end position="1021"/>
    </location>
</feature>
<dbReference type="GO" id="GO:0003677">
    <property type="term" value="F:DNA binding"/>
    <property type="evidence" value="ECO:0007669"/>
    <property type="project" value="TreeGrafter"/>
</dbReference>
<keyword evidence="2" id="KW-0236">DNA replication inhibitor</keyword>
<keyword evidence="8" id="KW-1185">Reference proteome</keyword>
<protein>
    <submittedName>
        <fullName evidence="7">Topoisomerase 1-associated factor 1</fullName>
    </submittedName>
</protein>
<dbReference type="Proteomes" id="UP001211907">
    <property type="component" value="Unassembled WGS sequence"/>
</dbReference>
<evidence type="ECO:0000256" key="4">
    <source>
        <dbReference type="ARBA" id="ARBA00023306"/>
    </source>
</evidence>
<dbReference type="EMBL" id="JADGJH010000661">
    <property type="protein sequence ID" value="KAJ3124613.1"/>
    <property type="molecule type" value="Genomic_DNA"/>
</dbReference>
<evidence type="ECO:0000256" key="2">
    <source>
        <dbReference type="ARBA" id="ARBA00022880"/>
    </source>
</evidence>
<organism evidence="7 8">
    <name type="scientific">Physocladia obscura</name>
    <dbReference type="NCBI Taxonomy" id="109957"/>
    <lineage>
        <taxon>Eukaryota</taxon>
        <taxon>Fungi</taxon>
        <taxon>Fungi incertae sedis</taxon>
        <taxon>Chytridiomycota</taxon>
        <taxon>Chytridiomycota incertae sedis</taxon>
        <taxon>Chytridiomycetes</taxon>
        <taxon>Chytridiales</taxon>
        <taxon>Chytriomycetaceae</taxon>
        <taxon>Physocladia</taxon>
    </lineage>
</organism>
<dbReference type="AlphaFoldDB" id="A0AAD5T291"/>
<dbReference type="GO" id="GO:0000076">
    <property type="term" value="P:DNA replication checkpoint signaling"/>
    <property type="evidence" value="ECO:0007669"/>
    <property type="project" value="TreeGrafter"/>
</dbReference>
<evidence type="ECO:0000313" key="8">
    <source>
        <dbReference type="Proteomes" id="UP001211907"/>
    </source>
</evidence>
<proteinExistence type="predicted"/>
<dbReference type="GO" id="GO:0006281">
    <property type="term" value="P:DNA repair"/>
    <property type="evidence" value="ECO:0007669"/>
    <property type="project" value="TreeGrafter"/>
</dbReference>